<comment type="similarity">
    <text evidence="2 7">Belongs to the DLT1 family.</text>
</comment>
<dbReference type="InterPro" id="IPR038869">
    <property type="entry name" value="DLT1"/>
</dbReference>
<dbReference type="OrthoDB" id="337038at2759"/>
<protein>
    <recommendedName>
        <fullName evidence="3 7">Defect at low temperature protein 1</fullName>
    </recommendedName>
</protein>
<comment type="function">
    <text evidence="1 7">Required for growth under high-pressure and low-temperature conditions.</text>
</comment>
<evidence type="ECO:0000256" key="5">
    <source>
        <dbReference type="ARBA" id="ARBA00022989"/>
    </source>
</evidence>
<evidence type="ECO:0000256" key="7">
    <source>
        <dbReference type="RuleBase" id="RU367100"/>
    </source>
</evidence>
<dbReference type="PANTHER" id="PTHR40021:SF1">
    <property type="entry name" value="DEFECT AT LOW TEMPERATURE PROTEIN 1"/>
    <property type="match status" value="1"/>
</dbReference>
<evidence type="ECO:0000256" key="3">
    <source>
        <dbReference type="ARBA" id="ARBA00021353"/>
    </source>
</evidence>
<evidence type="ECO:0000256" key="2">
    <source>
        <dbReference type="ARBA" id="ARBA00005550"/>
    </source>
</evidence>
<keyword evidence="6 7" id="KW-0472">Membrane</keyword>
<accession>A0A238FED8</accession>
<dbReference type="Proteomes" id="UP000198372">
    <property type="component" value="Unassembled WGS sequence"/>
</dbReference>
<feature type="transmembrane region" description="Helical" evidence="7">
    <location>
        <begin position="76"/>
        <end position="97"/>
    </location>
</feature>
<reference evidence="9" key="1">
    <citation type="submission" date="2016-09" db="EMBL/GenBank/DDBJ databases">
        <authorList>
            <person name="Jeantristanb JTB J.-T."/>
            <person name="Ricardo R."/>
        </authorList>
    </citation>
    <scope>NUCLEOTIDE SEQUENCE [LARGE SCALE GENOMIC DNA]</scope>
</reference>
<evidence type="ECO:0000313" key="9">
    <source>
        <dbReference type="Proteomes" id="UP000198372"/>
    </source>
</evidence>
<sequence>MKRPKVKELREAVASTRRYTYPHRPRTDYYAIARRAALSFLVILITAALLTALYDIGVQVTRSNRSSKISDLVLTLGSYVAVILIGISIMISRRFALSNEYTSIPKRYIPIQSTDVPETLVGFASYQQPAFELISSEYDRVAVISHISQPRHRTQQGWGRPGQSPAFSRFEYDRRTKDCFSLHSKVHHTRTFISAPRSSLPSQPSVSFKTAGPPSKIRPLLNLPYPAIASLNPPTIPETTLSTGPLSIYRPSHSRSSTLSPLGPLIRSGVLPPPIVAVAEAYEQILQRARYGIDEPTEKEYDDMVRYVAVLMGILERIGAVKK</sequence>
<keyword evidence="4 7" id="KW-0812">Transmembrane</keyword>
<name>A0A238FED8_9BASI</name>
<evidence type="ECO:0000256" key="4">
    <source>
        <dbReference type="ARBA" id="ARBA00022692"/>
    </source>
</evidence>
<keyword evidence="9" id="KW-1185">Reference proteome</keyword>
<feature type="transmembrane region" description="Helical" evidence="7">
    <location>
        <begin position="36"/>
        <end position="56"/>
    </location>
</feature>
<organism evidence="8 9">
    <name type="scientific">Microbotryum intermedium</name>
    <dbReference type="NCBI Taxonomy" id="269621"/>
    <lineage>
        <taxon>Eukaryota</taxon>
        <taxon>Fungi</taxon>
        <taxon>Dikarya</taxon>
        <taxon>Basidiomycota</taxon>
        <taxon>Pucciniomycotina</taxon>
        <taxon>Microbotryomycetes</taxon>
        <taxon>Microbotryales</taxon>
        <taxon>Microbotryaceae</taxon>
        <taxon>Microbotryum</taxon>
    </lineage>
</organism>
<gene>
    <name evidence="7" type="primary">DLT1</name>
    <name evidence="8" type="ORF">BQ2448_1638</name>
</gene>
<dbReference type="GO" id="GO:0016020">
    <property type="term" value="C:membrane"/>
    <property type="evidence" value="ECO:0007669"/>
    <property type="project" value="UniProtKB-SubCell"/>
</dbReference>
<comment type="subcellular location">
    <subcellularLocation>
        <location evidence="7">Membrane</location>
        <topology evidence="7">Multi-pass membrane protein</topology>
    </subcellularLocation>
</comment>
<dbReference type="PANTHER" id="PTHR40021">
    <property type="entry name" value="DEFECT AT LOW TEMPERATURE PROTEIN 1"/>
    <property type="match status" value="1"/>
</dbReference>
<evidence type="ECO:0000313" key="8">
    <source>
        <dbReference type="EMBL" id="SCV70244.1"/>
    </source>
</evidence>
<keyword evidence="5 7" id="KW-1133">Transmembrane helix</keyword>
<evidence type="ECO:0000256" key="6">
    <source>
        <dbReference type="ARBA" id="ARBA00023136"/>
    </source>
</evidence>
<dbReference type="STRING" id="269621.A0A238FED8"/>
<dbReference type="AlphaFoldDB" id="A0A238FED8"/>
<dbReference type="EMBL" id="FMSP01000005">
    <property type="protein sequence ID" value="SCV70244.1"/>
    <property type="molecule type" value="Genomic_DNA"/>
</dbReference>
<evidence type="ECO:0000256" key="1">
    <source>
        <dbReference type="ARBA" id="ARBA00002489"/>
    </source>
</evidence>
<proteinExistence type="inferred from homology"/>